<evidence type="ECO:0000256" key="1">
    <source>
        <dbReference type="SAM" id="Phobius"/>
    </source>
</evidence>
<dbReference type="OrthoDB" id="8564037at2"/>
<sequence length="119" mass="13362">MFAAKKQNQSLLLKGNILLVIALIVFAWALDVPAETFKALDTVGHFVGFLVLTAVCHYFTRIPLTTLVICLICYAALTELSQYYLGFRNGEVRDVIANIFGICSYIFLFALLSPKRRKL</sequence>
<keyword evidence="1" id="KW-0472">Membrane</keyword>
<dbReference type="NCBIfam" id="NF037970">
    <property type="entry name" value="vanZ_1"/>
    <property type="match status" value="1"/>
</dbReference>
<gene>
    <name evidence="3" type="ORF">SAMN05660429_00757</name>
</gene>
<dbReference type="EMBL" id="FOHK01000003">
    <property type="protein sequence ID" value="SES95435.1"/>
    <property type="molecule type" value="Genomic_DNA"/>
</dbReference>
<dbReference type="InterPro" id="IPR006976">
    <property type="entry name" value="VanZ-like"/>
</dbReference>
<feature type="transmembrane region" description="Helical" evidence="1">
    <location>
        <begin position="96"/>
        <end position="113"/>
    </location>
</feature>
<feature type="domain" description="VanZ-like" evidence="2">
    <location>
        <begin position="21"/>
        <end position="112"/>
    </location>
</feature>
<keyword evidence="4" id="KW-1185">Reference proteome</keyword>
<organism evidence="3 4">
    <name type="scientific">Thalassotalea agarivorans</name>
    <name type="common">Thalassomonas agarivorans</name>
    <dbReference type="NCBI Taxonomy" id="349064"/>
    <lineage>
        <taxon>Bacteria</taxon>
        <taxon>Pseudomonadati</taxon>
        <taxon>Pseudomonadota</taxon>
        <taxon>Gammaproteobacteria</taxon>
        <taxon>Alteromonadales</taxon>
        <taxon>Colwelliaceae</taxon>
        <taxon>Thalassotalea</taxon>
    </lineage>
</organism>
<dbReference type="Pfam" id="PF04892">
    <property type="entry name" value="VanZ"/>
    <property type="match status" value="1"/>
</dbReference>
<name>A0A1I0APS2_THASX</name>
<dbReference type="RefSeq" id="WP_093327804.1">
    <property type="nucleotide sequence ID" value="NZ_AP027363.1"/>
</dbReference>
<accession>A0A1I0APS2</accession>
<proteinExistence type="predicted"/>
<reference evidence="3 4" key="1">
    <citation type="submission" date="2016-10" db="EMBL/GenBank/DDBJ databases">
        <authorList>
            <person name="de Groot N.N."/>
        </authorList>
    </citation>
    <scope>NUCLEOTIDE SEQUENCE [LARGE SCALE GENOMIC DNA]</scope>
    <source>
        <strain evidence="3 4">DSM 19706</strain>
    </source>
</reference>
<evidence type="ECO:0000313" key="3">
    <source>
        <dbReference type="EMBL" id="SES95435.1"/>
    </source>
</evidence>
<dbReference type="Proteomes" id="UP000199308">
    <property type="component" value="Unassembled WGS sequence"/>
</dbReference>
<evidence type="ECO:0000259" key="2">
    <source>
        <dbReference type="Pfam" id="PF04892"/>
    </source>
</evidence>
<feature type="transmembrane region" description="Helical" evidence="1">
    <location>
        <begin position="67"/>
        <end position="84"/>
    </location>
</feature>
<evidence type="ECO:0000313" key="4">
    <source>
        <dbReference type="Proteomes" id="UP000199308"/>
    </source>
</evidence>
<protein>
    <submittedName>
        <fullName evidence="3">VanZ like family protein</fullName>
    </submittedName>
</protein>
<keyword evidence="1" id="KW-0812">Transmembrane</keyword>
<dbReference type="STRING" id="349064.SAMN05660429_00757"/>
<feature type="transmembrane region" description="Helical" evidence="1">
    <location>
        <begin position="12"/>
        <end position="30"/>
    </location>
</feature>
<dbReference type="AlphaFoldDB" id="A0A1I0APS2"/>
<feature type="transmembrane region" description="Helical" evidence="1">
    <location>
        <begin position="42"/>
        <end position="60"/>
    </location>
</feature>
<keyword evidence="1" id="KW-1133">Transmembrane helix</keyword>